<dbReference type="InterPro" id="IPR015854">
    <property type="entry name" value="ABC_transpr_LolD-like"/>
</dbReference>
<dbReference type="SMART" id="SM00382">
    <property type="entry name" value="AAA"/>
    <property type="match status" value="1"/>
</dbReference>
<evidence type="ECO:0000256" key="6">
    <source>
        <dbReference type="ARBA" id="ARBA00022840"/>
    </source>
</evidence>
<feature type="domain" description="ABC transporter" evidence="12">
    <location>
        <begin position="29"/>
        <end position="246"/>
    </location>
</feature>
<dbReference type="RefSeq" id="WP_343756205.1">
    <property type="nucleotide sequence ID" value="NZ_BAAADB010000004.1"/>
</dbReference>
<dbReference type="GO" id="GO:0005524">
    <property type="term" value="F:ATP binding"/>
    <property type="evidence" value="ECO:0007669"/>
    <property type="project" value="UniProtKB-KW"/>
</dbReference>
<name>A0ABN1BQ95_9DEIO</name>
<feature type="region of interest" description="Disordered" evidence="11">
    <location>
        <begin position="1"/>
        <end position="26"/>
    </location>
</feature>
<evidence type="ECO:0000256" key="7">
    <source>
        <dbReference type="ARBA" id="ARBA00023136"/>
    </source>
</evidence>
<dbReference type="InterPro" id="IPR003593">
    <property type="entry name" value="AAA+_ATPase"/>
</dbReference>
<evidence type="ECO:0000256" key="9">
    <source>
        <dbReference type="ARBA" id="ARBA00024432"/>
    </source>
</evidence>
<keyword evidence="4" id="KW-1003">Cell membrane</keyword>
<dbReference type="SUPFAM" id="SSF52540">
    <property type="entry name" value="P-loop containing nucleoside triphosphate hydrolases"/>
    <property type="match status" value="1"/>
</dbReference>
<sequence length="246" mass="26000">MTIPLPTQPMHTQPTPAPPHSSLSTPPTLSLRAVSRIYGDGDGTVTALHPTTLDVRPGELVAVSGPSGSGKSTFLALAGALLRPTTGQVLIAGQDVTALPAAARPAFRLKHLGFVLQSSNLIPYLTVREQLTLVTHLAGQDAAGRTRADALLRTLGLGDRAGHYPAALSGGQRQRVAVARALMNDPQLILADEPTASLDGPRGREVVQMLAQQVRERGRAAVMVTHDDRVLDLCDRVVHIVDGRLN</sequence>
<comment type="similarity">
    <text evidence="8">Belongs to the ABC transporter superfamily. HrtA family.</text>
</comment>
<reference evidence="13 14" key="1">
    <citation type="journal article" date="2019" name="Int. J. Syst. Evol. Microbiol.">
        <title>The Global Catalogue of Microorganisms (GCM) 10K type strain sequencing project: providing services to taxonomists for standard genome sequencing and annotation.</title>
        <authorList>
            <consortium name="The Broad Institute Genomics Platform"/>
            <consortium name="The Broad Institute Genome Sequencing Center for Infectious Disease"/>
            <person name="Wu L."/>
            <person name="Ma J."/>
        </authorList>
    </citation>
    <scope>NUCLEOTIDE SEQUENCE [LARGE SCALE GENOMIC DNA]</scope>
    <source>
        <strain evidence="13 14">JCM 14368</strain>
    </source>
</reference>
<dbReference type="Proteomes" id="UP001500191">
    <property type="component" value="Unassembled WGS sequence"/>
</dbReference>
<evidence type="ECO:0000256" key="11">
    <source>
        <dbReference type="SAM" id="MobiDB-lite"/>
    </source>
</evidence>
<gene>
    <name evidence="13" type="ORF">GCM10008937_07520</name>
</gene>
<evidence type="ECO:0000256" key="1">
    <source>
        <dbReference type="ARBA" id="ARBA00004202"/>
    </source>
</evidence>
<comment type="subcellular location">
    <subcellularLocation>
        <location evidence="1">Cell membrane</location>
        <topology evidence="1">Peripheral membrane protein</topology>
    </subcellularLocation>
</comment>
<dbReference type="PROSITE" id="PS00211">
    <property type="entry name" value="ABC_TRANSPORTER_1"/>
    <property type="match status" value="1"/>
</dbReference>
<dbReference type="EMBL" id="BAAADB010000004">
    <property type="protein sequence ID" value="GAA0502386.1"/>
    <property type="molecule type" value="Genomic_DNA"/>
</dbReference>
<evidence type="ECO:0000256" key="2">
    <source>
        <dbReference type="ARBA" id="ARBA00011131"/>
    </source>
</evidence>
<evidence type="ECO:0000256" key="4">
    <source>
        <dbReference type="ARBA" id="ARBA00022475"/>
    </source>
</evidence>
<dbReference type="CDD" id="cd03255">
    <property type="entry name" value="ABC_MJ0796_LolCDE_FtsE"/>
    <property type="match status" value="1"/>
</dbReference>
<evidence type="ECO:0000259" key="12">
    <source>
        <dbReference type="PROSITE" id="PS50893"/>
    </source>
</evidence>
<keyword evidence="3" id="KW-0813">Transport</keyword>
<dbReference type="InterPro" id="IPR017911">
    <property type="entry name" value="MacB-like_ATP-bd"/>
</dbReference>
<comment type="subunit">
    <text evidence="2">The complex is composed of two ATP-binding proteins (HrtA), two transmembrane proteins (HrtB) and a solute-binding protein.</text>
</comment>
<dbReference type="PROSITE" id="PS50893">
    <property type="entry name" value="ABC_TRANSPORTER_2"/>
    <property type="match status" value="1"/>
</dbReference>
<comment type="function">
    <text evidence="10">Part of the ABC transporter complex hrt involved in hemin import. Responsible for energy coupling to the transport system.</text>
</comment>
<evidence type="ECO:0000256" key="8">
    <source>
        <dbReference type="ARBA" id="ARBA00024359"/>
    </source>
</evidence>
<proteinExistence type="inferred from homology"/>
<evidence type="ECO:0000313" key="13">
    <source>
        <dbReference type="EMBL" id="GAA0502386.1"/>
    </source>
</evidence>
<keyword evidence="14" id="KW-1185">Reference proteome</keyword>
<dbReference type="PANTHER" id="PTHR24220">
    <property type="entry name" value="IMPORT ATP-BINDING PROTEIN"/>
    <property type="match status" value="1"/>
</dbReference>
<keyword evidence="5" id="KW-0547">Nucleotide-binding</keyword>
<organism evidence="13 14">
    <name type="scientific">Deinococcus depolymerans</name>
    <dbReference type="NCBI Taxonomy" id="392408"/>
    <lineage>
        <taxon>Bacteria</taxon>
        <taxon>Thermotogati</taxon>
        <taxon>Deinococcota</taxon>
        <taxon>Deinococci</taxon>
        <taxon>Deinococcales</taxon>
        <taxon>Deinococcaceae</taxon>
        <taxon>Deinococcus</taxon>
    </lineage>
</organism>
<comment type="caution">
    <text evidence="13">The sequence shown here is derived from an EMBL/GenBank/DDBJ whole genome shotgun (WGS) entry which is preliminary data.</text>
</comment>
<dbReference type="InterPro" id="IPR027417">
    <property type="entry name" value="P-loop_NTPase"/>
</dbReference>
<keyword evidence="6 13" id="KW-0067">ATP-binding</keyword>
<keyword evidence="7" id="KW-0472">Membrane</keyword>
<dbReference type="InterPro" id="IPR003439">
    <property type="entry name" value="ABC_transporter-like_ATP-bd"/>
</dbReference>
<evidence type="ECO:0000256" key="5">
    <source>
        <dbReference type="ARBA" id="ARBA00022741"/>
    </source>
</evidence>
<dbReference type="PANTHER" id="PTHR24220:SF666">
    <property type="entry name" value="HEMIN IMPORT ATP-BINDING PROTEIN HRTA-RELATED"/>
    <property type="match status" value="1"/>
</dbReference>
<dbReference type="Pfam" id="PF00005">
    <property type="entry name" value="ABC_tran"/>
    <property type="match status" value="1"/>
</dbReference>
<evidence type="ECO:0000256" key="10">
    <source>
        <dbReference type="ARBA" id="ARBA00024721"/>
    </source>
</evidence>
<dbReference type="InterPro" id="IPR017871">
    <property type="entry name" value="ABC_transporter-like_CS"/>
</dbReference>
<accession>A0ABN1BQ95</accession>
<evidence type="ECO:0000313" key="14">
    <source>
        <dbReference type="Proteomes" id="UP001500191"/>
    </source>
</evidence>
<protein>
    <recommendedName>
        <fullName evidence="9">Putative hemin import ATP-binding protein HrtA</fullName>
    </recommendedName>
</protein>
<evidence type="ECO:0000256" key="3">
    <source>
        <dbReference type="ARBA" id="ARBA00022448"/>
    </source>
</evidence>
<dbReference type="Gene3D" id="3.40.50.300">
    <property type="entry name" value="P-loop containing nucleotide triphosphate hydrolases"/>
    <property type="match status" value="1"/>
</dbReference>